<comment type="cofactor">
    <cofactor evidence="10">
        <name>[4Fe-4S] cluster</name>
        <dbReference type="ChEBI" id="CHEBI:49883"/>
    </cofactor>
    <text evidence="10">Binds 1 [4Fe-4S] cluster.</text>
</comment>
<evidence type="ECO:0000256" key="5">
    <source>
        <dbReference type="ARBA" id="ARBA00022801"/>
    </source>
</evidence>
<dbReference type="GeneID" id="31772813"/>
<dbReference type="Proteomes" id="UP000196803">
    <property type="component" value="Unassembled WGS sequence"/>
</dbReference>
<feature type="binding site" evidence="10">
    <location>
        <position position="188"/>
    </location>
    <ligand>
        <name>[4Fe-4S] cluster</name>
        <dbReference type="ChEBI" id="CHEBI:49883"/>
    </ligand>
</feature>
<organism evidence="12 13">
    <name type="scientific">Caldicellulosiruptor bescii</name>
    <name type="common">Anaerocellum thermophilum</name>
    <dbReference type="NCBI Taxonomy" id="31899"/>
    <lineage>
        <taxon>Bacteria</taxon>
        <taxon>Bacillati</taxon>
        <taxon>Bacillota</taxon>
        <taxon>Bacillota incertae sedis</taxon>
        <taxon>Caldicellulosiruptorales</taxon>
        <taxon>Caldicellulosiruptoraceae</taxon>
        <taxon>Caldicellulosiruptor</taxon>
    </lineage>
</organism>
<dbReference type="PANTHER" id="PTHR10359:SF18">
    <property type="entry name" value="ENDONUCLEASE III"/>
    <property type="match status" value="1"/>
</dbReference>
<dbReference type="InterPro" id="IPR023170">
    <property type="entry name" value="HhH_base_excis_C"/>
</dbReference>
<dbReference type="InterPro" id="IPR005759">
    <property type="entry name" value="Nth"/>
</dbReference>
<dbReference type="Pfam" id="PF00730">
    <property type="entry name" value="HhH-GPD"/>
    <property type="match status" value="1"/>
</dbReference>
<dbReference type="Gene3D" id="1.10.1670.10">
    <property type="entry name" value="Helix-hairpin-Helix base-excision DNA repair enzymes (C-terminal)"/>
    <property type="match status" value="1"/>
</dbReference>
<keyword evidence="9 10" id="KW-0326">Glycosidase</keyword>
<evidence type="ECO:0000256" key="7">
    <source>
        <dbReference type="ARBA" id="ARBA00023014"/>
    </source>
</evidence>
<comment type="caution">
    <text evidence="12">The sequence shown here is derived from an EMBL/GenBank/DDBJ whole genome shotgun (WGS) entry which is preliminary data.</text>
</comment>
<dbReference type="NCBIfam" id="TIGR01083">
    <property type="entry name" value="nth"/>
    <property type="match status" value="1"/>
</dbReference>
<protein>
    <recommendedName>
        <fullName evidence="10">Endonuclease III</fullName>
        <ecNumber evidence="10">4.2.99.18</ecNumber>
    </recommendedName>
    <alternativeName>
        <fullName evidence="10">DNA-(apurinic or apyrimidinic site) lyase</fullName>
    </alternativeName>
</protein>
<evidence type="ECO:0000256" key="8">
    <source>
        <dbReference type="ARBA" id="ARBA00023204"/>
    </source>
</evidence>
<dbReference type="PANTHER" id="PTHR10359">
    <property type="entry name" value="A/G-SPECIFIC ADENINE GLYCOSYLASE/ENDONUCLEASE III"/>
    <property type="match status" value="1"/>
</dbReference>
<evidence type="ECO:0000256" key="4">
    <source>
        <dbReference type="ARBA" id="ARBA00022763"/>
    </source>
</evidence>
<dbReference type="InterPro" id="IPR011257">
    <property type="entry name" value="DNA_glycosylase"/>
</dbReference>
<dbReference type="CDD" id="cd00056">
    <property type="entry name" value="ENDO3c"/>
    <property type="match status" value="1"/>
</dbReference>
<accession>A0ABY1S8M2</accession>
<keyword evidence="7 10" id="KW-0411">Iron-sulfur</keyword>
<dbReference type="GO" id="GO:0016829">
    <property type="term" value="F:lyase activity"/>
    <property type="evidence" value="ECO:0007669"/>
    <property type="project" value="UniProtKB-KW"/>
</dbReference>
<dbReference type="EMBL" id="FXXC01000001">
    <property type="protein sequence ID" value="SMR93549.1"/>
    <property type="molecule type" value="Genomic_DNA"/>
</dbReference>
<dbReference type="RefSeq" id="WP_041727147.1">
    <property type="nucleotide sequence ID" value="NZ_FUZJ01000001.1"/>
</dbReference>
<dbReference type="HAMAP" id="MF_00942">
    <property type="entry name" value="Nth"/>
    <property type="match status" value="1"/>
</dbReference>
<name>A0ABY1S8M2_CALBS</name>
<evidence type="ECO:0000256" key="2">
    <source>
        <dbReference type="ARBA" id="ARBA00022485"/>
    </source>
</evidence>
<dbReference type="InterPro" id="IPR003651">
    <property type="entry name" value="Endonuclease3_FeS-loop_motif"/>
</dbReference>
<keyword evidence="8 10" id="KW-0234">DNA repair</keyword>
<dbReference type="SMART" id="SM00525">
    <property type="entry name" value="FES"/>
    <property type="match status" value="1"/>
</dbReference>
<evidence type="ECO:0000259" key="11">
    <source>
        <dbReference type="SMART" id="SM00478"/>
    </source>
</evidence>
<evidence type="ECO:0000256" key="1">
    <source>
        <dbReference type="ARBA" id="ARBA00008343"/>
    </source>
</evidence>
<proteinExistence type="inferred from homology"/>
<dbReference type="SUPFAM" id="SSF48150">
    <property type="entry name" value="DNA-glycosylase"/>
    <property type="match status" value="1"/>
</dbReference>
<keyword evidence="3 10" id="KW-0479">Metal-binding</keyword>
<evidence type="ECO:0000313" key="12">
    <source>
        <dbReference type="EMBL" id="SMR93549.1"/>
    </source>
</evidence>
<dbReference type="Pfam" id="PF00633">
    <property type="entry name" value="HHH"/>
    <property type="match status" value="1"/>
</dbReference>
<feature type="domain" description="HhH-GPD" evidence="11">
    <location>
        <begin position="39"/>
        <end position="186"/>
    </location>
</feature>
<dbReference type="InterPro" id="IPR003265">
    <property type="entry name" value="HhH-GPD_domain"/>
</dbReference>
<comment type="catalytic activity">
    <reaction evidence="10">
        <text>2'-deoxyribonucleotide-(2'-deoxyribose 5'-phosphate)-2'-deoxyribonucleotide-DNA = a 3'-end 2'-deoxyribonucleotide-(2,3-dehydro-2,3-deoxyribose 5'-phosphate)-DNA + a 5'-end 5'-phospho-2'-deoxyribonucleoside-DNA + H(+)</text>
        <dbReference type="Rhea" id="RHEA:66592"/>
        <dbReference type="Rhea" id="RHEA-COMP:13180"/>
        <dbReference type="Rhea" id="RHEA-COMP:16897"/>
        <dbReference type="Rhea" id="RHEA-COMP:17067"/>
        <dbReference type="ChEBI" id="CHEBI:15378"/>
        <dbReference type="ChEBI" id="CHEBI:136412"/>
        <dbReference type="ChEBI" id="CHEBI:157695"/>
        <dbReference type="ChEBI" id="CHEBI:167181"/>
        <dbReference type="EC" id="4.2.99.18"/>
    </reaction>
</comment>
<keyword evidence="2 10" id="KW-0004">4Fe-4S</keyword>
<dbReference type="Gene3D" id="1.10.340.30">
    <property type="entry name" value="Hypothetical protein, domain 2"/>
    <property type="match status" value="1"/>
</dbReference>
<keyword evidence="10" id="KW-0238">DNA-binding</keyword>
<dbReference type="EC" id="4.2.99.18" evidence="10"/>
<dbReference type="PIRSF" id="PIRSF001435">
    <property type="entry name" value="Nth"/>
    <property type="match status" value="1"/>
</dbReference>
<evidence type="ECO:0000256" key="3">
    <source>
        <dbReference type="ARBA" id="ARBA00022723"/>
    </source>
</evidence>
<keyword evidence="6 10" id="KW-0408">Iron</keyword>
<evidence type="ECO:0000313" key="13">
    <source>
        <dbReference type="Proteomes" id="UP000196803"/>
    </source>
</evidence>
<comment type="function">
    <text evidence="10">DNA repair enzyme that has both DNA N-glycosylase activity and AP-lyase activity. The DNA N-glycosylase activity releases various damaged pyrimidines from DNA by cleaving the N-glycosidic bond, leaving an AP (apurinic/apyrimidinic) site. The AP-lyase activity cleaves the phosphodiester bond 3' to the AP site by a beta-elimination, leaving a 3'-terminal unsaturated sugar and a product with a terminal 5'-phosphate.</text>
</comment>
<keyword evidence="10 12" id="KW-0456">Lyase</keyword>
<reference evidence="12 13" key="1">
    <citation type="submission" date="2017-05" db="EMBL/GenBank/DDBJ databases">
        <authorList>
            <person name="Varghese N."/>
            <person name="Submissions S."/>
        </authorList>
    </citation>
    <scope>NUCLEOTIDE SEQUENCE [LARGE SCALE GENOMIC DNA]</scope>
    <source>
        <strain evidence="12 13">MACB1020</strain>
    </source>
</reference>
<keyword evidence="5 10" id="KW-0378">Hydrolase</keyword>
<feature type="binding site" evidence="10">
    <location>
        <position position="204"/>
    </location>
    <ligand>
        <name>[4Fe-4S] cluster</name>
        <dbReference type="ChEBI" id="CHEBI:49883"/>
    </ligand>
</feature>
<dbReference type="SMART" id="SM00478">
    <property type="entry name" value="ENDO3c"/>
    <property type="match status" value="1"/>
</dbReference>
<sequence length="211" mass="24071">MTKKEKVSYVIKELLKIYPQPKCTLNYNKPYELLIATILAAQSTDERVNKITAELFKKYPTLESFAEANISELENDIKPVGFYKNKAKSIKETARILVEKYNGTLPTTIEELVKLKGVGRKTANVIMANIYGIPSIIVDTHCKRLSNRLGLVNSKDATKIEFELKKIVEPQLYTIFSNLMVYHGRAVCKAIKPRCEVCTIKDVCEYFKARK</sequence>
<evidence type="ECO:0000256" key="9">
    <source>
        <dbReference type="ARBA" id="ARBA00023295"/>
    </source>
</evidence>
<comment type="similarity">
    <text evidence="1 10">Belongs to the Nth/MutY family.</text>
</comment>
<evidence type="ECO:0000256" key="10">
    <source>
        <dbReference type="HAMAP-Rule" id="MF_00942"/>
    </source>
</evidence>
<dbReference type="InterPro" id="IPR000445">
    <property type="entry name" value="HhH_motif"/>
</dbReference>
<feature type="binding site" evidence="10">
    <location>
        <position position="195"/>
    </location>
    <ligand>
        <name>[4Fe-4S] cluster</name>
        <dbReference type="ChEBI" id="CHEBI:49883"/>
    </ligand>
</feature>
<gene>
    <name evidence="10" type="primary">nth</name>
    <name evidence="12" type="ORF">SAMN05216240_1626</name>
</gene>
<dbReference type="InterPro" id="IPR004035">
    <property type="entry name" value="Endouclease-III_FeS-bd_BS"/>
</dbReference>
<feature type="binding site" evidence="10">
    <location>
        <position position="198"/>
    </location>
    <ligand>
        <name>[4Fe-4S] cluster</name>
        <dbReference type="ChEBI" id="CHEBI:49883"/>
    </ligand>
</feature>
<evidence type="ECO:0000256" key="6">
    <source>
        <dbReference type="ARBA" id="ARBA00023004"/>
    </source>
</evidence>
<keyword evidence="4 10" id="KW-0227">DNA damage</keyword>
<dbReference type="PROSITE" id="PS00764">
    <property type="entry name" value="ENDONUCLEASE_III_1"/>
    <property type="match status" value="1"/>
</dbReference>
<keyword evidence="13" id="KW-1185">Reference proteome</keyword>